<accession>A0AAV6XA13</accession>
<organism evidence="3 4">
    <name type="scientific">Buddleja alternifolia</name>
    <dbReference type="NCBI Taxonomy" id="168488"/>
    <lineage>
        <taxon>Eukaryota</taxon>
        <taxon>Viridiplantae</taxon>
        <taxon>Streptophyta</taxon>
        <taxon>Embryophyta</taxon>
        <taxon>Tracheophyta</taxon>
        <taxon>Spermatophyta</taxon>
        <taxon>Magnoliopsida</taxon>
        <taxon>eudicotyledons</taxon>
        <taxon>Gunneridae</taxon>
        <taxon>Pentapetalae</taxon>
        <taxon>asterids</taxon>
        <taxon>lamiids</taxon>
        <taxon>Lamiales</taxon>
        <taxon>Scrophulariaceae</taxon>
        <taxon>Buddlejeae</taxon>
        <taxon>Buddleja</taxon>
    </lineage>
</organism>
<feature type="region of interest" description="Disordered" evidence="1">
    <location>
        <begin position="1"/>
        <end position="80"/>
    </location>
</feature>
<dbReference type="Pfam" id="PF14365">
    <property type="entry name" value="Neprosin_AP"/>
    <property type="match status" value="1"/>
</dbReference>
<evidence type="ECO:0000256" key="1">
    <source>
        <dbReference type="SAM" id="MobiDB-lite"/>
    </source>
</evidence>
<evidence type="ECO:0000313" key="4">
    <source>
        <dbReference type="Proteomes" id="UP000826271"/>
    </source>
</evidence>
<dbReference type="Proteomes" id="UP000826271">
    <property type="component" value="Unassembled WGS sequence"/>
</dbReference>
<comment type="caution">
    <text evidence="3">The sequence shown here is derived from an EMBL/GenBank/DDBJ whole genome shotgun (WGS) entry which is preliminary data.</text>
</comment>
<sequence>MRKLLGRWRQGLMAVEEEEPDRKPRGKQNQDHCSDFDADENPLAGIKNAAGRDGGNQRRGSRRRRRSSSVDMKPSYHPEGVVFSERKELRKNNEKGGKTIISQLWHMNGRWPQGTIPVRRTHKKDLLRASSIQNYGKNTHKSTGDGVGTISSSTLHGGDIKKSNSKMKTEFYEFLIQET</sequence>
<evidence type="ECO:0000313" key="3">
    <source>
        <dbReference type="EMBL" id="KAG8379656.1"/>
    </source>
</evidence>
<reference evidence="3" key="1">
    <citation type="submission" date="2019-10" db="EMBL/GenBank/DDBJ databases">
        <authorList>
            <person name="Zhang R."/>
            <person name="Pan Y."/>
            <person name="Wang J."/>
            <person name="Ma R."/>
            <person name="Yu S."/>
        </authorList>
    </citation>
    <scope>NUCLEOTIDE SEQUENCE</scope>
    <source>
        <strain evidence="3">LA-IB0</strain>
        <tissue evidence="3">Leaf</tissue>
    </source>
</reference>
<evidence type="ECO:0000259" key="2">
    <source>
        <dbReference type="Pfam" id="PF14365"/>
    </source>
</evidence>
<dbReference type="AlphaFoldDB" id="A0AAV6XA13"/>
<keyword evidence="4" id="KW-1185">Reference proteome</keyword>
<proteinExistence type="predicted"/>
<name>A0AAV6XA13_9LAMI</name>
<feature type="compositionally biased region" description="Basic and acidic residues" evidence="1">
    <location>
        <begin position="20"/>
        <end position="35"/>
    </location>
</feature>
<dbReference type="EMBL" id="WHWC01000007">
    <property type="protein sequence ID" value="KAG8379656.1"/>
    <property type="molecule type" value="Genomic_DNA"/>
</dbReference>
<dbReference type="InterPro" id="IPR025521">
    <property type="entry name" value="Neprosin_propep"/>
</dbReference>
<gene>
    <name evidence="3" type="ORF">BUALT_Bualt07G0111800</name>
</gene>
<feature type="domain" description="Neprosin activation peptide" evidence="2">
    <location>
        <begin position="68"/>
        <end position="142"/>
    </location>
</feature>
<protein>
    <recommendedName>
        <fullName evidence="2">Neprosin activation peptide domain-containing protein</fullName>
    </recommendedName>
</protein>